<name>A0A9N9T1B6_DIABA</name>
<evidence type="ECO:0008006" key="5">
    <source>
        <dbReference type="Google" id="ProtNLM"/>
    </source>
</evidence>
<organism evidence="3 4">
    <name type="scientific">Diabrotica balteata</name>
    <name type="common">Banded cucumber beetle</name>
    <dbReference type="NCBI Taxonomy" id="107213"/>
    <lineage>
        <taxon>Eukaryota</taxon>
        <taxon>Metazoa</taxon>
        <taxon>Ecdysozoa</taxon>
        <taxon>Arthropoda</taxon>
        <taxon>Hexapoda</taxon>
        <taxon>Insecta</taxon>
        <taxon>Pterygota</taxon>
        <taxon>Neoptera</taxon>
        <taxon>Endopterygota</taxon>
        <taxon>Coleoptera</taxon>
        <taxon>Polyphaga</taxon>
        <taxon>Cucujiformia</taxon>
        <taxon>Chrysomeloidea</taxon>
        <taxon>Chrysomelidae</taxon>
        <taxon>Galerucinae</taxon>
        <taxon>Diabroticina</taxon>
        <taxon>Diabroticites</taxon>
        <taxon>Diabrotica</taxon>
    </lineage>
</organism>
<dbReference type="InterPro" id="IPR008906">
    <property type="entry name" value="HATC_C_dom"/>
</dbReference>
<evidence type="ECO:0000259" key="2">
    <source>
        <dbReference type="Pfam" id="PF14291"/>
    </source>
</evidence>
<feature type="domain" description="HAT C-terminal dimerisation" evidence="1">
    <location>
        <begin position="502"/>
        <end position="588"/>
    </location>
</feature>
<dbReference type="AlphaFoldDB" id="A0A9N9T1B6"/>
<evidence type="ECO:0000259" key="1">
    <source>
        <dbReference type="Pfam" id="PF05699"/>
    </source>
</evidence>
<reference evidence="3" key="1">
    <citation type="submission" date="2022-01" db="EMBL/GenBank/DDBJ databases">
        <authorList>
            <person name="King R."/>
        </authorList>
    </citation>
    <scope>NUCLEOTIDE SEQUENCE</scope>
</reference>
<dbReference type="OrthoDB" id="10072079at2759"/>
<dbReference type="SUPFAM" id="SSF53098">
    <property type="entry name" value="Ribonuclease H-like"/>
    <property type="match status" value="1"/>
</dbReference>
<sequence length="613" mass="69818">MKKEEFVGTKKLETMITNRKSDVENSKPKCIPFRGHRDDGPLLEESNVTNNEGNFRELLRFRIEAGDKTLEEHLRNTSSRATYISKRTQNELIECCKDEILSVIVKKISDAKYYSIMFDETTDIAHVSQMSIVIRYLEGNNVREDFVSFIDCHSENYELSPDTLEPVLNGTILGKSVIKQVQKFRLPLENCVGICTDGCSVMTSKQQGAVQEIQKEMNIAVRCPCFNHALNLSLSKSSNVQCVRNAVGVMKEIISFFKASSKRNYVLKQTLGDQLSGLCETRWVERHDSVLQFKASIEKILQALNLISEWNERESSSKARTHILAISSNCSFIITLFCLNEVLAITLPLSKLLQTKNLAISSTQNAVLNTLLVLKDKRNNAETNFNALLKEIMPCLENLNIDLCIPRVNKFMKNRPNPDIHSSTEYFRITIYIPLLESIISDIECRFQQETMDVFNLQICVPAILIHSNEDDIHSAVEILIAKYGSLFETVRDVLKSTFIAELHLWKMKWKHSKESEIPSDDLNALIQCDEMMYPIINKILKILCTLPVSVASAERSFSGLRRLKSWLRANMGEERLTGLALMHVHKDIVINEDNITECFAKSGVSRNIEFVM</sequence>
<dbReference type="PANTHER" id="PTHR46289">
    <property type="entry name" value="52 KDA REPRESSOR OF THE INHIBITOR OF THE PROTEIN KINASE-LIKE PROTEIN-RELATED"/>
    <property type="match status" value="1"/>
</dbReference>
<keyword evidence="4" id="KW-1185">Reference proteome</keyword>
<dbReference type="InterPro" id="IPR052958">
    <property type="entry name" value="IFN-induced_PKR_regulator"/>
</dbReference>
<dbReference type="InterPro" id="IPR012337">
    <property type="entry name" value="RNaseH-like_sf"/>
</dbReference>
<dbReference type="Pfam" id="PF05699">
    <property type="entry name" value="Dimer_Tnp_hAT"/>
    <property type="match status" value="1"/>
</dbReference>
<dbReference type="Pfam" id="PF14291">
    <property type="entry name" value="DUF4371"/>
    <property type="match status" value="1"/>
</dbReference>
<dbReference type="PANTHER" id="PTHR46289:SF14">
    <property type="entry name" value="DUF4371 DOMAIN-CONTAINING PROTEIN"/>
    <property type="match status" value="1"/>
</dbReference>
<protein>
    <recommendedName>
        <fullName evidence="5">Repressor of the inhibitor of the protein kinase</fullName>
    </recommendedName>
</protein>
<evidence type="ECO:0000313" key="3">
    <source>
        <dbReference type="EMBL" id="CAG9834539.1"/>
    </source>
</evidence>
<dbReference type="Proteomes" id="UP001153709">
    <property type="component" value="Chromosome 5"/>
</dbReference>
<dbReference type="EMBL" id="OU898280">
    <property type="protein sequence ID" value="CAG9834539.1"/>
    <property type="molecule type" value="Genomic_DNA"/>
</dbReference>
<evidence type="ECO:0000313" key="4">
    <source>
        <dbReference type="Proteomes" id="UP001153709"/>
    </source>
</evidence>
<dbReference type="GO" id="GO:0046983">
    <property type="term" value="F:protein dimerization activity"/>
    <property type="evidence" value="ECO:0007669"/>
    <property type="project" value="InterPro"/>
</dbReference>
<proteinExistence type="predicted"/>
<gene>
    <name evidence="3" type="ORF">DIABBA_LOCUS7833</name>
</gene>
<dbReference type="InterPro" id="IPR025398">
    <property type="entry name" value="DUF4371"/>
</dbReference>
<accession>A0A9N9T1B6</accession>
<feature type="domain" description="DUF4371" evidence="2">
    <location>
        <begin position="29"/>
        <end position="153"/>
    </location>
</feature>